<keyword evidence="2" id="KW-1185">Reference proteome</keyword>
<name>A0A2I0B530_9ASPA</name>
<sequence length="403" mass="44693">MLEPKQNFCSSGSVAFGDSAVGIIRKNRQGFLQMLTIESPSEPLCFCNASALTSDGNALASEEDQVGFHEADIGSSFSIRDYVLKSRSKGVVKNWPFSQHCFHRCLDLGIEDILPPFELPNLVRSTGCIKLEEPKQLSDQRLKAKQASKAAKAQMLEAEITIEDAEQPDDDLKESFMPPDSFSSVNSDQIQHQLPRKKLKFDMEAKRGDELKHAVTSSKQTAGLLAGNCRNSHEAFGIQCPISKNTRVLEKDSSSTAVFDIMPAKVCPVCRAFLSTPNTTLNAHMDQCFSSEPGSKQASVNLQKFGVKQRKERLLVDIYATAHNCTLEDLDERNGTNWADYRWMAAGTTTVAERRKSKLPHRNHVDDGNRAVYIDSNGVSLKRLSDFNDAPVLILLGVDVYFL</sequence>
<dbReference type="OrthoDB" id="1929441at2759"/>
<protein>
    <recommendedName>
        <fullName evidence="3">UBZ4-type domain-containing protein</fullName>
    </recommendedName>
</protein>
<proteinExistence type="predicted"/>
<dbReference type="EMBL" id="KZ451912">
    <property type="protein sequence ID" value="PKA62882.1"/>
    <property type="molecule type" value="Genomic_DNA"/>
</dbReference>
<accession>A0A2I0B530</accession>
<dbReference type="STRING" id="1088818.A0A2I0B530"/>
<evidence type="ECO:0008006" key="3">
    <source>
        <dbReference type="Google" id="ProtNLM"/>
    </source>
</evidence>
<gene>
    <name evidence="1" type="ORF">AXF42_Ash018876</name>
</gene>
<dbReference type="AlphaFoldDB" id="A0A2I0B530"/>
<reference evidence="1 2" key="1">
    <citation type="journal article" date="2017" name="Nature">
        <title>The Apostasia genome and the evolution of orchids.</title>
        <authorList>
            <person name="Zhang G.Q."/>
            <person name="Liu K.W."/>
            <person name="Li Z."/>
            <person name="Lohaus R."/>
            <person name="Hsiao Y.Y."/>
            <person name="Niu S.C."/>
            <person name="Wang J.Y."/>
            <person name="Lin Y.C."/>
            <person name="Xu Q."/>
            <person name="Chen L.J."/>
            <person name="Yoshida K."/>
            <person name="Fujiwara S."/>
            <person name="Wang Z.W."/>
            <person name="Zhang Y.Q."/>
            <person name="Mitsuda N."/>
            <person name="Wang M."/>
            <person name="Liu G.H."/>
            <person name="Pecoraro L."/>
            <person name="Huang H.X."/>
            <person name="Xiao X.J."/>
            <person name="Lin M."/>
            <person name="Wu X.Y."/>
            <person name="Wu W.L."/>
            <person name="Chen Y.Y."/>
            <person name="Chang S.B."/>
            <person name="Sakamoto S."/>
            <person name="Ohme-Takagi M."/>
            <person name="Yagi M."/>
            <person name="Zeng S.J."/>
            <person name="Shen C.Y."/>
            <person name="Yeh C.M."/>
            <person name="Luo Y.B."/>
            <person name="Tsai W.C."/>
            <person name="Van de Peer Y."/>
            <person name="Liu Z.J."/>
        </authorList>
    </citation>
    <scope>NUCLEOTIDE SEQUENCE [LARGE SCALE GENOMIC DNA]</scope>
    <source>
        <strain evidence="2">cv. Shenzhen</strain>
        <tissue evidence="1">Stem</tissue>
    </source>
</reference>
<organism evidence="1 2">
    <name type="scientific">Apostasia shenzhenica</name>
    <dbReference type="NCBI Taxonomy" id="1088818"/>
    <lineage>
        <taxon>Eukaryota</taxon>
        <taxon>Viridiplantae</taxon>
        <taxon>Streptophyta</taxon>
        <taxon>Embryophyta</taxon>
        <taxon>Tracheophyta</taxon>
        <taxon>Spermatophyta</taxon>
        <taxon>Magnoliopsida</taxon>
        <taxon>Liliopsida</taxon>
        <taxon>Asparagales</taxon>
        <taxon>Orchidaceae</taxon>
        <taxon>Apostasioideae</taxon>
        <taxon>Apostasia</taxon>
    </lineage>
</organism>
<dbReference type="PANTHER" id="PTHR35767">
    <property type="entry name" value="HAPLESS PROTEIN"/>
    <property type="match status" value="1"/>
</dbReference>
<evidence type="ECO:0000313" key="2">
    <source>
        <dbReference type="Proteomes" id="UP000236161"/>
    </source>
</evidence>
<dbReference type="Proteomes" id="UP000236161">
    <property type="component" value="Unassembled WGS sequence"/>
</dbReference>
<evidence type="ECO:0000313" key="1">
    <source>
        <dbReference type="EMBL" id="PKA62882.1"/>
    </source>
</evidence>
<dbReference type="PANTHER" id="PTHR35767:SF1">
    <property type="entry name" value="HAPLESS PROTEIN"/>
    <property type="match status" value="1"/>
</dbReference>